<evidence type="ECO:0000313" key="2">
    <source>
        <dbReference type="EMBL" id="TVT19513.1"/>
    </source>
</evidence>
<dbReference type="Gene3D" id="1.10.260.40">
    <property type="entry name" value="lambda repressor-like DNA-binding domains"/>
    <property type="match status" value="1"/>
</dbReference>
<dbReference type="InterPro" id="IPR010982">
    <property type="entry name" value="Lambda_DNA-bd_dom_sf"/>
</dbReference>
<keyword evidence="3" id="KW-1185">Reference proteome</keyword>
<comment type="caution">
    <text evidence="2">The sequence shown here is derived from an EMBL/GenBank/DDBJ whole genome shotgun (WGS) entry which is preliminary data.</text>
</comment>
<reference evidence="2 3" key="1">
    <citation type="submission" date="2019-07" db="EMBL/GenBank/DDBJ databases">
        <title>New species of Amycolatopsis and Streptomyces.</title>
        <authorList>
            <person name="Duangmal K."/>
            <person name="Teo W.F.A."/>
            <person name="Lipun K."/>
        </authorList>
    </citation>
    <scope>NUCLEOTIDE SEQUENCE [LARGE SCALE GENOMIC DNA]</scope>
    <source>
        <strain evidence="2 3">JCM 30562</strain>
    </source>
</reference>
<dbReference type="AlphaFoldDB" id="A0A558A5G9"/>
<dbReference type="Pfam" id="PF19054">
    <property type="entry name" value="DUF5753"/>
    <property type="match status" value="1"/>
</dbReference>
<evidence type="ECO:0000259" key="1">
    <source>
        <dbReference type="SMART" id="SM00530"/>
    </source>
</evidence>
<dbReference type="EMBL" id="VJZA01000046">
    <property type="protein sequence ID" value="TVT19513.1"/>
    <property type="molecule type" value="Genomic_DNA"/>
</dbReference>
<dbReference type="InterPro" id="IPR001387">
    <property type="entry name" value="Cro/C1-type_HTH"/>
</dbReference>
<dbReference type="Proteomes" id="UP000318578">
    <property type="component" value="Unassembled WGS sequence"/>
</dbReference>
<sequence>MTVAASSASTPMGRKLQLAALLRRLREQAQLTQRDAGAAVWPQSSPGSVQNKVARLESGDTGIALADLHRLLGVYGVTDGAVTDLAFFLQAAPSQRGRWSGYRAVYDDAARRYIDLEEDARLIRFVATEQVPGLLQSPSYLRAEFGTAVSPALRARQGRQQAVLFRENPADFYAVLSESCVRRVQGDHAVMREQIEHLLALSRQPHITIQIVPFASRPTPIAATGMLERFALLRLAAPGVLGELPEYLDYAFNRTGTELNWSDNVRRYEILWSQATGAALTPSETRSFLTTALRDFH</sequence>
<organism evidence="2 3">
    <name type="scientific">Amycolatopsis acidiphila</name>
    <dbReference type="NCBI Taxonomy" id="715473"/>
    <lineage>
        <taxon>Bacteria</taxon>
        <taxon>Bacillati</taxon>
        <taxon>Actinomycetota</taxon>
        <taxon>Actinomycetes</taxon>
        <taxon>Pseudonocardiales</taxon>
        <taxon>Pseudonocardiaceae</taxon>
        <taxon>Amycolatopsis</taxon>
    </lineage>
</organism>
<dbReference type="Pfam" id="PF13560">
    <property type="entry name" value="HTH_31"/>
    <property type="match status" value="1"/>
</dbReference>
<dbReference type="OrthoDB" id="4285266at2"/>
<accession>A0A558A5G9</accession>
<dbReference type="SMART" id="SM00530">
    <property type="entry name" value="HTH_XRE"/>
    <property type="match status" value="1"/>
</dbReference>
<dbReference type="RefSeq" id="WP_144642148.1">
    <property type="nucleotide sequence ID" value="NZ_BNAX01000001.1"/>
</dbReference>
<evidence type="ECO:0000313" key="3">
    <source>
        <dbReference type="Proteomes" id="UP000318578"/>
    </source>
</evidence>
<gene>
    <name evidence="2" type="ORF">FNH06_24050</name>
</gene>
<dbReference type="InterPro" id="IPR043917">
    <property type="entry name" value="DUF5753"/>
</dbReference>
<feature type="domain" description="HTH cro/C1-type" evidence="1">
    <location>
        <begin position="21"/>
        <end position="82"/>
    </location>
</feature>
<dbReference type="GO" id="GO:0003677">
    <property type="term" value="F:DNA binding"/>
    <property type="evidence" value="ECO:0007669"/>
    <property type="project" value="InterPro"/>
</dbReference>
<name>A0A558A5G9_9PSEU</name>
<protein>
    <submittedName>
        <fullName evidence="2">Helix-turn-helix domain-containing protein</fullName>
    </submittedName>
</protein>
<proteinExistence type="predicted"/>
<dbReference type="SUPFAM" id="SSF47413">
    <property type="entry name" value="lambda repressor-like DNA-binding domains"/>
    <property type="match status" value="1"/>
</dbReference>